<sequence>MLLVSVKHNMLLSLLVFSFAIWVLSCSGHCRPEAQFHSPSPPPSLLHFRLPSRSFCCCYLLDKMFRQVTDSKHVPFLQIPSVAPSQFTDLKIIFRSSPRSVRVALNHWTS</sequence>
<name>A0A3B4ZT03_9TELE</name>
<proteinExistence type="predicted"/>
<feature type="signal peptide" evidence="1">
    <location>
        <begin position="1"/>
        <end position="25"/>
    </location>
</feature>
<dbReference type="AlphaFoldDB" id="A0A3B4ZT03"/>
<accession>A0A3B4ZT03</accession>
<evidence type="ECO:0000256" key="1">
    <source>
        <dbReference type="SAM" id="SignalP"/>
    </source>
</evidence>
<reference evidence="2" key="1">
    <citation type="submission" date="2023-09" db="UniProtKB">
        <authorList>
            <consortium name="Ensembl"/>
        </authorList>
    </citation>
    <scope>IDENTIFICATION</scope>
</reference>
<dbReference type="PROSITE" id="PS51257">
    <property type="entry name" value="PROKAR_LIPOPROTEIN"/>
    <property type="match status" value="1"/>
</dbReference>
<evidence type="ECO:0000313" key="2">
    <source>
        <dbReference type="Ensembl" id="ENSSPAP00000012033.1"/>
    </source>
</evidence>
<dbReference type="Ensembl" id="ENSSPAT00000012239.1">
    <property type="protein sequence ID" value="ENSSPAP00000012033.1"/>
    <property type="gene ID" value="ENSSPAG00000009136.1"/>
</dbReference>
<feature type="chain" id="PRO_5017472927" description="Secreted protein" evidence="1">
    <location>
        <begin position="26"/>
        <end position="110"/>
    </location>
</feature>
<protein>
    <recommendedName>
        <fullName evidence="3">Secreted protein</fullName>
    </recommendedName>
</protein>
<organism evidence="2">
    <name type="scientific">Stegastes partitus</name>
    <name type="common">bicolor damselfish</name>
    <dbReference type="NCBI Taxonomy" id="144197"/>
    <lineage>
        <taxon>Eukaryota</taxon>
        <taxon>Metazoa</taxon>
        <taxon>Chordata</taxon>
        <taxon>Craniata</taxon>
        <taxon>Vertebrata</taxon>
        <taxon>Euteleostomi</taxon>
        <taxon>Actinopterygii</taxon>
        <taxon>Neopterygii</taxon>
        <taxon>Teleostei</taxon>
        <taxon>Neoteleostei</taxon>
        <taxon>Acanthomorphata</taxon>
        <taxon>Ovalentaria</taxon>
        <taxon>Pomacentridae</taxon>
        <taxon>Stegastes</taxon>
    </lineage>
</organism>
<keyword evidence="1" id="KW-0732">Signal</keyword>
<evidence type="ECO:0008006" key="3">
    <source>
        <dbReference type="Google" id="ProtNLM"/>
    </source>
</evidence>